<evidence type="ECO:0000256" key="1">
    <source>
        <dbReference type="SAM" id="MobiDB-lite"/>
    </source>
</evidence>
<keyword evidence="5" id="KW-1185">Reference proteome</keyword>
<evidence type="ECO:0000259" key="3">
    <source>
        <dbReference type="Pfam" id="PF13968"/>
    </source>
</evidence>
<organism evidence="4 5">
    <name type="scientific">Urochloa decumbens</name>
    <dbReference type="NCBI Taxonomy" id="240449"/>
    <lineage>
        <taxon>Eukaryota</taxon>
        <taxon>Viridiplantae</taxon>
        <taxon>Streptophyta</taxon>
        <taxon>Embryophyta</taxon>
        <taxon>Tracheophyta</taxon>
        <taxon>Spermatophyta</taxon>
        <taxon>Magnoliopsida</taxon>
        <taxon>Liliopsida</taxon>
        <taxon>Poales</taxon>
        <taxon>Poaceae</taxon>
        <taxon>PACMAD clade</taxon>
        <taxon>Panicoideae</taxon>
        <taxon>Panicodae</taxon>
        <taxon>Paniceae</taxon>
        <taxon>Melinidinae</taxon>
        <taxon>Urochloa</taxon>
    </lineage>
</organism>
<feature type="region of interest" description="Disordered" evidence="1">
    <location>
        <begin position="628"/>
        <end position="652"/>
    </location>
</feature>
<dbReference type="EMBL" id="OZ075133">
    <property type="protein sequence ID" value="CAL4987367.1"/>
    <property type="molecule type" value="Genomic_DNA"/>
</dbReference>
<reference evidence="5" key="1">
    <citation type="submission" date="2024-06" db="EMBL/GenBank/DDBJ databases">
        <authorList>
            <person name="Ryan C."/>
        </authorList>
    </citation>
    <scope>NUCLEOTIDE SEQUENCE [LARGE SCALE GENOMIC DNA]</scope>
</reference>
<proteinExistence type="predicted"/>
<gene>
    <name evidence="4" type="ORF">URODEC1_LOCUS58775</name>
</gene>
<keyword evidence="2" id="KW-1133">Transmembrane helix</keyword>
<dbReference type="AlphaFoldDB" id="A0ABC9AVY4"/>
<dbReference type="Pfam" id="PF13968">
    <property type="entry name" value="DUF4220"/>
    <property type="match status" value="1"/>
</dbReference>
<name>A0ABC9AVY4_9POAL</name>
<dbReference type="Proteomes" id="UP001497457">
    <property type="component" value="Chromosome 23rd"/>
</dbReference>
<dbReference type="InterPro" id="IPR025315">
    <property type="entry name" value="DUF4220"/>
</dbReference>
<dbReference type="PANTHER" id="PTHR31325">
    <property type="entry name" value="OS01G0798800 PROTEIN-RELATED"/>
    <property type="match status" value="1"/>
</dbReference>
<feature type="transmembrane region" description="Helical" evidence="2">
    <location>
        <begin position="46"/>
        <end position="67"/>
    </location>
</feature>
<feature type="region of interest" description="Disordered" evidence="1">
    <location>
        <begin position="714"/>
        <end position="784"/>
    </location>
</feature>
<feature type="region of interest" description="Disordered" evidence="1">
    <location>
        <begin position="554"/>
        <end position="576"/>
    </location>
</feature>
<feature type="compositionally biased region" description="Basic and acidic residues" evidence="1">
    <location>
        <begin position="565"/>
        <end position="576"/>
    </location>
</feature>
<dbReference type="InterPro" id="IPR007658">
    <property type="entry name" value="DUF594"/>
</dbReference>
<dbReference type="Pfam" id="PF04578">
    <property type="entry name" value="DUF594"/>
    <property type="match status" value="1"/>
</dbReference>
<keyword evidence="2" id="KW-0812">Transmembrane</keyword>
<evidence type="ECO:0000256" key="2">
    <source>
        <dbReference type="SAM" id="Phobius"/>
    </source>
</evidence>
<sequence length="784" mass="87662">MGFAQAVQWWEAWQLRVLVLSSLFLQFFLFVAAIARKRRPAPWFRFLTWVAYMGCDALAVYALATLFNRHNDRHDEPVAPSAGLDVLWAPLILLHLGGQDGITAYSIQDNELWRRHFVIAASQIAVAVYVFCRSGWSGDGRLLRAAILLFIPGAIKCLEKPLALKKATATSIVNASDLLMVDAIEDEGNGGGAAPERMDSLESFVQAARQCVKVEAEGKNPLYFDVETNSHPYQLFVDLAHPYCIRLKNLQAMAAKKAGREDAHGRVRAAVSRAFDRFYTKHKASYGGLLRAVVVLLTFVVIGLFQERRRSRYARADVIVTYILLCCTAALELVSASVVLCSGLPEPDDSVAQYNLIGCLARSKKKKHRRLRRLSRLLGFGHQLDWIGNAERRHRPSCRITELVHDHVASGWTGYKDSGDDGKVAGADAGVSKGVESKNGVEIVKYYRQFNDCRGQRTLKREGLFPATAAGGKAIAESLSMPFDESVLVWHLATEFCYFDHVDAGSDATRYSRVISNYMAYLLFVRPGMLVPGARRKLFEAVYIELREMLKEKPWESEDEDDEEKGEKKTEKKKPRAMDEIARAIIQKVRDPPKKSCACPRAHRASADLVRKAWDLAHDLMEFAKKKVDEHEPEVGNGDNRKGKKIEPVDQTKKGDERMWEVIQGVWVEMLCFSAGRCRGYLHAKSLSNGGEYLTYVWLLLSYMGMETMAERMQRSTELPAEGDPGALVRTSALDDDEEEEGKPTATAPTGDSEAAKPHNSARDNQVSGRATLPWYGSTGYQSK</sequence>
<feature type="transmembrane region" description="Helical" evidence="2">
    <location>
        <begin position="288"/>
        <end position="306"/>
    </location>
</feature>
<keyword evidence="2" id="KW-0472">Membrane</keyword>
<reference evidence="4 5" key="2">
    <citation type="submission" date="2024-10" db="EMBL/GenBank/DDBJ databases">
        <authorList>
            <person name="Ryan C."/>
        </authorList>
    </citation>
    <scope>NUCLEOTIDE SEQUENCE [LARGE SCALE GENOMIC DNA]</scope>
</reference>
<feature type="transmembrane region" description="Helical" evidence="2">
    <location>
        <begin position="318"/>
        <end position="340"/>
    </location>
</feature>
<feature type="domain" description="DUF4220" evidence="3">
    <location>
        <begin position="49"/>
        <end position="342"/>
    </location>
</feature>
<protein>
    <recommendedName>
        <fullName evidence="3">DUF4220 domain-containing protein</fullName>
    </recommendedName>
</protein>
<evidence type="ECO:0000313" key="4">
    <source>
        <dbReference type="EMBL" id="CAL4987367.1"/>
    </source>
</evidence>
<evidence type="ECO:0000313" key="5">
    <source>
        <dbReference type="Proteomes" id="UP001497457"/>
    </source>
</evidence>
<accession>A0ABC9AVY4</accession>
<feature type="transmembrane region" description="Helical" evidence="2">
    <location>
        <begin position="12"/>
        <end position="34"/>
    </location>
</feature>